<evidence type="ECO:0000313" key="7">
    <source>
        <dbReference type="Proteomes" id="UP000000580"/>
    </source>
</evidence>
<dbReference type="Gene3D" id="3.30.470.30">
    <property type="entry name" value="DNA ligase/mRNA capping enzyme"/>
    <property type="match status" value="1"/>
</dbReference>
<dbReference type="eggNOG" id="COG1793">
    <property type="taxonomic scope" value="Bacteria"/>
</dbReference>
<comment type="similarity">
    <text evidence="1">Belongs to the ATP-dependent DNA ligase family.</text>
</comment>
<dbReference type="GO" id="GO:0003910">
    <property type="term" value="F:DNA ligase (ATP) activity"/>
    <property type="evidence" value="ECO:0007669"/>
    <property type="project" value="UniProtKB-EC"/>
</dbReference>
<dbReference type="STRING" id="262316.MAP_1329c"/>
<dbReference type="SUPFAM" id="SSF50249">
    <property type="entry name" value="Nucleic acid-binding proteins"/>
    <property type="match status" value="1"/>
</dbReference>
<name>Q740M1_MYCPA</name>
<dbReference type="InterPro" id="IPR012310">
    <property type="entry name" value="DNA_ligase_ATP-dep_cent"/>
</dbReference>
<dbReference type="EMBL" id="AE016958">
    <property type="protein sequence ID" value="AAS03646.1"/>
    <property type="molecule type" value="Genomic_DNA"/>
</dbReference>
<sequence length="354" mass="39924">MAERDRHGTDLAGTRRGAGAGAVTDFAALPDSVRAALRDEPVPQWCSPTLATLTEKRFSDPHWIFERKFDGMRCLAFRDGDRVRLLSRNRKPLNGTYPELVESLAAQRETRFVLDGEVVAFEGRRTSFARLQGRLGITDPDVARASSVRIYYYVFDLLHLDGKSTVAVPLIWRKRLLRKAIDFTDPLRYAPHRVGDGMAAYRAACGRGDEGVIAKRAESAYDGRRSENWLKFKCVRDQEFVVGGYTSPKGKRLELGALLLGYYQGDQLRYAGKVGTGFDEATLHRLHQLLSGIACDTTPFTRSLVPEAGAHWVRPELVVQIGFTEWTRDGKLRHPRYLGIRTDKDPTEVIRETR</sequence>
<dbReference type="InterPro" id="IPR050191">
    <property type="entry name" value="ATP-dep_DNA_ligase"/>
</dbReference>
<dbReference type="PROSITE" id="PS00697">
    <property type="entry name" value="DNA_LIGASE_A1"/>
    <property type="match status" value="1"/>
</dbReference>
<dbReference type="Gene3D" id="3.30.1490.70">
    <property type="match status" value="1"/>
</dbReference>
<dbReference type="InterPro" id="IPR012309">
    <property type="entry name" value="DNA_ligase_ATP-dep_C"/>
</dbReference>
<organism evidence="6 7">
    <name type="scientific">Mycolicibacterium paratuberculosis (strain ATCC BAA-968 / K-10)</name>
    <name type="common">Mycobacterium paratuberculosis</name>
    <dbReference type="NCBI Taxonomy" id="262316"/>
    <lineage>
        <taxon>Bacteria</taxon>
        <taxon>Bacillati</taxon>
        <taxon>Actinomycetota</taxon>
        <taxon>Actinomycetes</taxon>
        <taxon>Mycobacteriales</taxon>
        <taxon>Mycobacteriaceae</taxon>
        <taxon>Mycobacterium</taxon>
        <taxon>Mycobacterium avium complex (MAC)</taxon>
    </lineage>
</organism>
<evidence type="ECO:0000256" key="2">
    <source>
        <dbReference type="ARBA" id="ARBA00012727"/>
    </source>
</evidence>
<dbReference type="PANTHER" id="PTHR45674:SF4">
    <property type="entry name" value="DNA LIGASE 1"/>
    <property type="match status" value="1"/>
</dbReference>
<evidence type="ECO:0000259" key="5">
    <source>
        <dbReference type="PROSITE" id="PS50160"/>
    </source>
</evidence>
<dbReference type="InterPro" id="IPR014146">
    <property type="entry name" value="LigD_ligase_dom"/>
</dbReference>
<comment type="catalytic activity">
    <reaction evidence="4">
        <text>ATP + (deoxyribonucleotide)n-3'-hydroxyl + 5'-phospho-(deoxyribonucleotide)m = (deoxyribonucleotide)n+m + AMP + diphosphate.</text>
        <dbReference type="EC" id="6.5.1.1"/>
    </reaction>
</comment>
<dbReference type="InterPro" id="IPR016059">
    <property type="entry name" value="DNA_ligase_ATP-dep_CS"/>
</dbReference>
<dbReference type="EC" id="6.5.1.1" evidence="2"/>
<dbReference type="CDD" id="cd07971">
    <property type="entry name" value="OBF_DNA_ligase_LigD"/>
    <property type="match status" value="1"/>
</dbReference>
<evidence type="ECO:0000313" key="6">
    <source>
        <dbReference type="EMBL" id="AAS03646.1"/>
    </source>
</evidence>
<proteinExistence type="inferred from homology"/>
<dbReference type="GO" id="GO:0005524">
    <property type="term" value="F:ATP binding"/>
    <property type="evidence" value="ECO:0007669"/>
    <property type="project" value="InterPro"/>
</dbReference>
<dbReference type="Proteomes" id="UP000000580">
    <property type="component" value="Chromosome"/>
</dbReference>
<dbReference type="KEGG" id="mpa:MAP_1329c"/>
<dbReference type="HOGENOM" id="CLU_008325_4_0_11"/>
<gene>
    <name evidence="6" type="ordered locus">MAP_1329c</name>
</gene>
<dbReference type="AlphaFoldDB" id="Q740M1"/>
<protein>
    <recommendedName>
        <fullName evidence="2">DNA ligase (ATP)</fullName>
        <ecNumber evidence="2">6.5.1.1</ecNumber>
    </recommendedName>
</protein>
<dbReference type="NCBIfam" id="TIGR02779">
    <property type="entry name" value="NHEJ_ligase_lig"/>
    <property type="match status" value="1"/>
</dbReference>
<accession>Q740M1</accession>
<evidence type="ECO:0000256" key="1">
    <source>
        <dbReference type="ARBA" id="ARBA00007572"/>
    </source>
</evidence>
<dbReference type="GO" id="GO:0006310">
    <property type="term" value="P:DNA recombination"/>
    <property type="evidence" value="ECO:0007669"/>
    <property type="project" value="InterPro"/>
</dbReference>
<dbReference type="Pfam" id="PF04679">
    <property type="entry name" value="DNA_ligase_A_C"/>
    <property type="match status" value="1"/>
</dbReference>
<evidence type="ECO:0000256" key="3">
    <source>
        <dbReference type="ARBA" id="ARBA00022598"/>
    </source>
</evidence>
<dbReference type="Gene3D" id="2.40.50.140">
    <property type="entry name" value="Nucleic acid-binding proteins"/>
    <property type="match status" value="1"/>
</dbReference>
<dbReference type="SUPFAM" id="SSF56091">
    <property type="entry name" value="DNA ligase/mRNA capping enzyme, catalytic domain"/>
    <property type="match status" value="1"/>
</dbReference>
<keyword evidence="7" id="KW-1185">Reference proteome</keyword>
<reference evidence="6 7" key="1">
    <citation type="journal article" date="2005" name="Proc. Natl. Acad. Sci. U.S.A.">
        <title>The complete genome sequence of Mycobacterium avium subspecies paratuberculosis.</title>
        <authorList>
            <person name="Li L."/>
            <person name="Bannantine J.P."/>
            <person name="Zhang Q."/>
            <person name="Amonsin A."/>
            <person name="May B.J."/>
            <person name="Alt D."/>
            <person name="Banerji N."/>
            <person name="Kanjilal S."/>
            <person name="Kapur V."/>
        </authorList>
    </citation>
    <scope>NUCLEOTIDE SEQUENCE [LARGE SCALE GENOMIC DNA]</scope>
    <source>
        <strain evidence="7">ATCC BAA-968 / K-10</strain>
    </source>
</reference>
<feature type="domain" description="ATP-dependent DNA ligase family profile" evidence="5">
    <location>
        <begin position="143"/>
        <end position="275"/>
    </location>
</feature>
<keyword evidence="3" id="KW-0436">Ligase</keyword>
<dbReference type="CDD" id="cd07906">
    <property type="entry name" value="Adenylation_DNA_ligase_LigD_LigC"/>
    <property type="match status" value="1"/>
</dbReference>
<dbReference type="PROSITE" id="PS50160">
    <property type="entry name" value="DNA_LIGASE_A3"/>
    <property type="match status" value="1"/>
</dbReference>
<dbReference type="InterPro" id="IPR012340">
    <property type="entry name" value="NA-bd_OB-fold"/>
</dbReference>
<dbReference type="GO" id="GO:0006281">
    <property type="term" value="P:DNA repair"/>
    <property type="evidence" value="ECO:0007669"/>
    <property type="project" value="InterPro"/>
</dbReference>
<dbReference type="PANTHER" id="PTHR45674">
    <property type="entry name" value="DNA LIGASE 1/3 FAMILY MEMBER"/>
    <property type="match status" value="1"/>
</dbReference>
<evidence type="ECO:0000256" key="4">
    <source>
        <dbReference type="ARBA" id="ARBA00034003"/>
    </source>
</evidence>
<dbReference type="Pfam" id="PF01068">
    <property type="entry name" value="DNA_ligase_A_M"/>
    <property type="match status" value="1"/>
</dbReference>